<dbReference type="EMBL" id="JASBNA010000011">
    <property type="protein sequence ID" value="KAK7688339.1"/>
    <property type="molecule type" value="Genomic_DNA"/>
</dbReference>
<dbReference type="GO" id="GO:0003677">
    <property type="term" value="F:DNA binding"/>
    <property type="evidence" value="ECO:0007669"/>
    <property type="project" value="UniProtKB-KW"/>
</dbReference>
<dbReference type="Pfam" id="PF00172">
    <property type="entry name" value="Zn_clus"/>
    <property type="match status" value="1"/>
</dbReference>
<evidence type="ECO:0000256" key="3">
    <source>
        <dbReference type="ARBA" id="ARBA00023125"/>
    </source>
</evidence>
<name>A0AAW0GAI7_9APHY</name>
<dbReference type="CDD" id="cd00067">
    <property type="entry name" value="GAL4"/>
    <property type="match status" value="1"/>
</dbReference>
<dbReference type="PROSITE" id="PS50048">
    <property type="entry name" value="ZN2_CY6_FUNGAL_2"/>
    <property type="match status" value="1"/>
</dbReference>
<organism evidence="7 8">
    <name type="scientific">Cerrena zonata</name>
    <dbReference type="NCBI Taxonomy" id="2478898"/>
    <lineage>
        <taxon>Eukaryota</taxon>
        <taxon>Fungi</taxon>
        <taxon>Dikarya</taxon>
        <taxon>Basidiomycota</taxon>
        <taxon>Agaricomycotina</taxon>
        <taxon>Agaricomycetes</taxon>
        <taxon>Polyporales</taxon>
        <taxon>Cerrenaceae</taxon>
        <taxon>Cerrena</taxon>
    </lineage>
</organism>
<dbReference type="Gene3D" id="4.10.240.10">
    <property type="entry name" value="Zn(2)-C6 fungal-type DNA-binding domain"/>
    <property type="match status" value="1"/>
</dbReference>
<proteinExistence type="predicted"/>
<gene>
    <name evidence="7" type="ORF">QCA50_008711</name>
</gene>
<feature type="domain" description="Zn(2)-C6 fungal-type" evidence="6">
    <location>
        <begin position="152"/>
        <end position="181"/>
    </location>
</feature>
<dbReference type="PROSITE" id="PS00463">
    <property type="entry name" value="ZN2_CY6_FUNGAL_1"/>
    <property type="match status" value="1"/>
</dbReference>
<dbReference type="AlphaFoldDB" id="A0AAW0GAI7"/>
<keyword evidence="2" id="KW-0805">Transcription regulation</keyword>
<keyword evidence="3" id="KW-0238">DNA-binding</keyword>
<evidence type="ECO:0000259" key="6">
    <source>
        <dbReference type="PROSITE" id="PS50048"/>
    </source>
</evidence>
<evidence type="ECO:0000313" key="7">
    <source>
        <dbReference type="EMBL" id="KAK7688339.1"/>
    </source>
</evidence>
<comment type="caution">
    <text evidence="7">The sequence shown here is derived from an EMBL/GenBank/DDBJ whole genome shotgun (WGS) entry which is preliminary data.</text>
</comment>
<evidence type="ECO:0000256" key="2">
    <source>
        <dbReference type="ARBA" id="ARBA00023015"/>
    </source>
</evidence>
<feature type="compositionally biased region" description="Low complexity" evidence="5">
    <location>
        <begin position="234"/>
        <end position="253"/>
    </location>
</feature>
<dbReference type="PANTHER" id="PTHR47663:SF1">
    <property type="entry name" value="XYLANOLYTIC TRANSCRIPTIONAL ACTIVATOR XLNR-RELATED"/>
    <property type="match status" value="1"/>
</dbReference>
<evidence type="ECO:0000313" key="8">
    <source>
        <dbReference type="Proteomes" id="UP001385951"/>
    </source>
</evidence>
<dbReference type="InterPro" id="IPR051439">
    <property type="entry name" value="XlnR/Xlr1"/>
</dbReference>
<dbReference type="PANTHER" id="PTHR47663">
    <property type="entry name" value="XYLANOLYTIC TRANSCRIPTIONAL ACTIVATOR XLNR-RELATED"/>
    <property type="match status" value="1"/>
</dbReference>
<dbReference type="InterPro" id="IPR036864">
    <property type="entry name" value="Zn2-C6_fun-type_DNA-bd_sf"/>
</dbReference>
<evidence type="ECO:0000256" key="4">
    <source>
        <dbReference type="ARBA" id="ARBA00023163"/>
    </source>
</evidence>
<feature type="compositionally biased region" description="Polar residues" evidence="5">
    <location>
        <begin position="210"/>
        <end position="224"/>
    </location>
</feature>
<keyword evidence="1" id="KW-0862">Zinc</keyword>
<dbReference type="GO" id="GO:0008270">
    <property type="term" value="F:zinc ion binding"/>
    <property type="evidence" value="ECO:0007669"/>
    <property type="project" value="InterPro"/>
</dbReference>
<keyword evidence="8" id="KW-1185">Reference proteome</keyword>
<dbReference type="SUPFAM" id="SSF57701">
    <property type="entry name" value="Zn2/Cys6 DNA-binding domain"/>
    <property type="match status" value="1"/>
</dbReference>
<reference evidence="7 8" key="1">
    <citation type="submission" date="2022-09" db="EMBL/GenBank/DDBJ databases">
        <authorList>
            <person name="Palmer J.M."/>
        </authorList>
    </citation>
    <scope>NUCLEOTIDE SEQUENCE [LARGE SCALE GENOMIC DNA]</scope>
    <source>
        <strain evidence="7 8">DSM 7382</strain>
    </source>
</reference>
<evidence type="ECO:0000256" key="1">
    <source>
        <dbReference type="ARBA" id="ARBA00022833"/>
    </source>
</evidence>
<dbReference type="SMART" id="SM00066">
    <property type="entry name" value="GAL4"/>
    <property type="match status" value="1"/>
</dbReference>
<evidence type="ECO:0000256" key="5">
    <source>
        <dbReference type="SAM" id="MobiDB-lite"/>
    </source>
</evidence>
<feature type="region of interest" description="Disordered" evidence="5">
    <location>
        <begin position="328"/>
        <end position="378"/>
    </location>
</feature>
<sequence>MSFNRRPTILCLHRHLSLSTGETATQFWLTLSSRTPLRASKTTVPPSMSHLLQDLYLPGLLYRSSLPWNESESQAQSFMGGVSESAPSTSNTFNNVYAPQSISYSSYPSSAESQSPSSSRPWEMGAMAGSLDVTTGVYQRVPDHPRVRTAQACEKCRIRKAKCTGEKPCQRCRSRGLACEYAPERKMRGPNKLKRKSVAEAAASARRGSIVSTCSSSDDQSALQGSPRPNKRISTLSADTSSSRSHSPAHSSDGVSDSGSPHPRRARPPRLDLSKTNVYDVQSQLVQSALVKQEFDDQMEQCAATAARRNSLPPYLLQSYARVALTTRPPSAPSADVTPRASGHSEPFQRNLSQPLFGSRPLGPAYSHSRSSSGASVSSMPITPIHAMFPSDVMYSQDMQTPNSQLLSDLASTSPFGSFTST</sequence>
<dbReference type="InterPro" id="IPR001138">
    <property type="entry name" value="Zn2Cys6_DnaBD"/>
</dbReference>
<dbReference type="Proteomes" id="UP001385951">
    <property type="component" value="Unassembled WGS sequence"/>
</dbReference>
<protein>
    <recommendedName>
        <fullName evidence="6">Zn(2)-C6 fungal-type domain-containing protein</fullName>
    </recommendedName>
</protein>
<dbReference type="GO" id="GO:0000981">
    <property type="term" value="F:DNA-binding transcription factor activity, RNA polymerase II-specific"/>
    <property type="evidence" value="ECO:0007669"/>
    <property type="project" value="InterPro"/>
</dbReference>
<keyword evidence="4" id="KW-0804">Transcription</keyword>
<feature type="region of interest" description="Disordered" evidence="5">
    <location>
        <begin position="188"/>
        <end position="276"/>
    </location>
</feature>
<accession>A0AAW0GAI7</accession>
<feature type="compositionally biased region" description="Low complexity" evidence="5">
    <location>
        <begin position="367"/>
        <end position="378"/>
    </location>
</feature>